<evidence type="ECO:0000256" key="1">
    <source>
        <dbReference type="ARBA" id="ARBA00010609"/>
    </source>
</evidence>
<dbReference type="InterPro" id="IPR011706">
    <property type="entry name" value="Cu-oxidase_C"/>
</dbReference>
<evidence type="ECO:0000256" key="3">
    <source>
        <dbReference type="ARBA" id="ARBA00023157"/>
    </source>
</evidence>
<dbReference type="Pfam" id="PF07731">
    <property type="entry name" value="Cu-oxidase_2"/>
    <property type="match status" value="1"/>
</dbReference>
<dbReference type="EMBL" id="JASNQZ010000008">
    <property type="protein sequence ID" value="KAL0954166.1"/>
    <property type="molecule type" value="Genomic_DNA"/>
</dbReference>
<protein>
    <recommendedName>
        <fullName evidence="11">Laccase</fullName>
    </recommendedName>
</protein>
<dbReference type="PANTHER" id="PTHR11709:SF511">
    <property type="entry name" value="LACCASE"/>
    <property type="match status" value="1"/>
</dbReference>
<comment type="similarity">
    <text evidence="1">Belongs to the multicopper oxidase family.</text>
</comment>
<feature type="signal peptide" evidence="5">
    <location>
        <begin position="1"/>
        <end position="21"/>
    </location>
</feature>
<keyword evidence="10" id="KW-1185">Reference proteome</keyword>
<dbReference type="InterPro" id="IPR008972">
    <property type="entry name" value="Cupredoxin"/>
</dbReference>
<dbReference type="Proteomes" id="UP001556367">
    <property type="component" value="Unassembled WGS sequence"/>
</dbReference>
<evidence type="ECO:0000259" key="8">
    <source>
        <dbReference type="Pfam" id="PF07732"/>
    </source>
</evidence>
<evidence type="ECO:0000256" key="2">
    <source>
        <dbReference type="ARBA" id="ARBA00023008"/>
    </source>
</evidence>
<keyword evidence="4" id="KW-0325">Glycoprotein</keyword>
<dbReference type="InterPro" id="IPR001117">
    <property type="entry name" value="Cu-oxidase_2nd"/>
</dbReference>
<dbReference type="Pfam" id="PF07732">
    <property type="entry name" value="Cu-oxidase_3"/>
    <property type="match status" value="1"/>
</dbReference>
<dbReference type="Pfam" id="PF00394">
    <property type="entry name" value="Cu-oxidase"/>
    <property type="match status" value="1"/>
</dbReference>
<proteinExistence type="inferred from homology"/>
<sequence>MFSSSFLSALLVLASLSPAQAAIGPRGTLHIENRNLAPDGFIRSAIKFQPLIQANWGETFRLNVVNKLKDKTMPTSTSIHWHGLFQRGTNWADGPAFITQCPIVPDNSFEYVFKADHPGTFWYHSHLSTQYCDGSRGPLIVYNQKDPYRHMYDVDDASTVITLADWYHTPSSLVTGVPTPDSTLINGVGRFKGGPRVRLAVVNVVHGKRYRFRLVSMACDPNYQFSIDGHTMTIIEADGEYTQPLNVDSIQIFAGQRYSFIMCANQKVDNYWVRANPNVGATGFENGINSAILRYRGAPCIEPRTNQTNSTRPLVETNLHSLFRPRVPGRPVPGGADVNIRLDTQFNFSTALYTVNNATFVPPSVPVLLQILSGAQRAQDILPPGSVYTLPHNKVVELTLPGGAVGGPHPVHLHGHSFYVVRSAGNSSYNFANPVRRDVVSIGGRGDDVTIRFVTDNPGPWFLHCHIDWHLELGFAAVFAEAAERTRLTNPVPNTWKQLCSKYNRYTNKPEIKMMGHNPMHRLPSRPHP</sequence>
<keyword evidence="2" id="KW-0186">Copper</keyword>
<keyword evidence="5" id="KW-0732">Signal</keyword>
<evidence type="ECO:0000313" key="9">
    <source>
        <dbReference type="EMBL" id="KAL0954166.1"/>
    </source>
</evidence>
<accession>A0ABR3JEM5</accession>
<dbReference type="CDD" id="cd13903">
    <property type="entry name" value="CuRO_3_Tv-LCC_like"/>
    <property type="match status" value="1"/>
</dbReference>
<dbReference type="PANTHER" id="PTHR11709">
    <property type="entry name" value="MULTI-COPPER OXIDASE"/>
    <property type="match status" value="1"/>
</dbReference>
<comment type="caution">
    <text evidence="9">The sequence shown here is derived from an EMBL/GenBank/DDBJ whole genome shotgun (WGS) entry which is preliminary data.</text>
</comment>
<organism evidence="9 10">
    <name type="scientific">Hohenbuehelia grisea</name>
    <dbReference type="NCBI Taxonomy" id="104357"/>
    <lineage>
        <taxon>Eukaryota</taxon>
        <taxon>Fungi</taxon>
        <taxon>Dikarya</taxon>
        <taxon>Basidiomycota</taxon>
        <taxon>Agaricomycotina</taxon>
        <taxon>Agaricomycetes</taxon>
        <taxon>Agaricomycetidae</taxon>
        <taxon>Agaricales</taxon>
        <taxon>Pleurotineae</taxon>
        <taxon>Pleurotaceae</taxon>
        <taxon>Hohenbuehelia</taxon>
    </lineage>
</organism>
<keyword evidence="3" id="KW-1015">Disulfide bond</keyword>
<gene>
    <name evidence="9" type="ORF">HGRIS_005300</name>
</gene>
<evidence type="ECO:0000313" key="10">
    <source>
        <dbReference type="Proteomes" id="UP001556367"/>
    </source>
</evidence>
<reference evidence="10" key="1">
    <citation type="submission" date="2024-06" db="EMBL/GenBank/DDBJ databases">
        <title>Multi-omics analyses provide insights into the biosynthesis of the anticancer antibiotic pleurotin in Hohenbuehelia grisea.</title>
        <authorList>
            <person name="Weaver J.A."/>
            <person name="Alberti F."/>
        </authorList>
    </citation>
    <scope>NUCLEOTIDE SEQUENCE [LARGE SCALE GENOMIC DNA]</scope>
    <source>
        <strain evidence="10">T-177</strain>
    </source>
</reference>
<evidence type="ECO:0000259" key="7">
    <source>
        <dbReference type="Pfam" id="PF07731"/>
    </source>
</evidence>
<feature type="domain" description="Plastocyanin-like" evidence="6">
    <location>
        <begin position="158"/>
        <end position="298"/>
    </location>
</feature>
<dbReference type="SUPFAM" id="SSF49503">
    <property type="entry name" value="Cupredoxins"/>
    <property type="match status" value="3"/>
</dbReference>
<feature type="chain" id="PRO_5045909822" description="Laccase" evidence="5">
    <location>
        <begin position="22"/>
        <end position="529"/>
    </location>
</feature>
<dbReference type="Gene3D" id="2.60.40.420">
    <property type="entry name" value="Cupredoxins - blue copper proteins"/>
    <property type="match status" value="3"/>
</dbReference>
<feature type="domain" description="Plastocyanin-like" evidence="7">
    <location>
        <begin position="361"/>
        <end position="482"/>
    </location>
</feature>
<dbReference type="InterPro" id="IPR011707">
    <property type="entry name" value="Cu-oxidase-like_N"/>
</dbReference>
<evidence type="ECO:0000256" key="4">
    <source>
        <dbReference type="ARBA" id="ARBA00023180"/>
    </source>
</evidence>
<feature type="domain" description="Plastocyanin-like" evidence="8">
    <location>
        <begin position="49"/>
        <end position="145"/>
    </location>
</feature>
<evidence type="ECO:0000256" key="5">
    <source>
        <dbReference type="SAM" id="SignalP"/>
    </source>
</evidence>
<evidence type="ECO:0000259" key="6">
    <source>
        <dbReference type="Pfam" id="PF00394"/>
    </source>
</evidence>
<dbReference type="InterPro" id="IPR045087">
    <property type="entry name" value="Cu-oxidase_fam"/>
</dbReference>
<name>A0ABR3JEM5_9AGAR</name>
<evidence type="ECO:0008006" key="11">
    <source>
        <dbReference type="Google" id="ProtNLM"/>
    </source>
</evidence>